<proteinExistence type="predicted"/>
<gene>
    <name evidence="2" type="ORF">IED13_09360</name>
</gene>
<evidence type="ECO:0000313" key="2">
    <source>
        <dbReference type="EMBL" id="MBD3845903.1"/>
    </source>
</evidence>
<dbReference type="EMBL" id="JACXWY010000004">
    <property type="protein sequence ID" value="MBD3845903.1"/>
    <property type="molecule type" value="Genomic_DNA"/>
</dbReference>
<dbReference type="InterPro" id="IPR021327">
    <property type="entry name" value="DUF2934"/>
</dbReference>
<comment type="caution">
    <text evidence="2">The sequence shown here is derived from an EMBL/GenBank/DDBJ whole genome shotgun (WGS) entry which is preliminary data.</text>
</comment>
<protein>
    <submittedName>
        <fullName evidence="2">DUF2934 domain-containing protein</fullName>
    </submittedName>
</protein>
<evidence type="ECO:0000256" key="1">
    <source>
        <dbReference type="SAM" id="MobiDB-lite"/>
    </source>
</evidence>
<reference evidence="2" key="1">
    <citation type="submission" date="2020-09" db="EMBL/GenBank/DDBJ databases">
        <title>Bosea spartocytisi sp. nov. a root nodule endophyte of Spartocytisus supranubius in the high mountain ecosystem fo the Teide National Park (Canary Islands, Spain).</title>
        <authorList>
            <person name="Pulido-Suarez L."/>
            <person name="Peix A."/>
            <person name="Igual J.M."/>
            <person name="Socas-Perez N."/>
            <person name="Velazquez E."/>
            <person name="Flores-Felix J.D."/>
            <person name="Leon-Barrios M."/>
        </authorList>
    </citation>
    <scope>NUCLEOTIDE SEQUENCE</scope>
    <source>
        <strain evidence="2">SSUT16</strain>
    </source>
</reference>
<feature type="compositionally biased region" description="Low complexity" evidence="1">
    <location>
        <begin position="66"/>
        <end position="94"/>
    </location>
</feature>
<feature type="region of interest" description="Disordered" evidence="1">
    <location>
        <begin position="42"/>
        <end position="94"/>
    </location>
</feature>
<evidence type="ECO:0000313" key="3">
    <source>
        <dbReference type="Proteomes" id="UP000619295"/>
    </source>
</evidence>
<dbReference type="Pfam" id="PF11154">
    <property type="entry name" value="DUF2934"/>
    <property type="match status" value="1"/>
</dbReference>
<keyword evidence="3" id="KW-1185">Reference proteome</keyword>
<sequence>MSMSREQIVRDTAYAIWEAEGRPDGRDGEHWRLAEERVAASLKEPAPKGGIPRPKAPVKGKVEAGAAKTTPKVAVPKAPAPLKAAATKAAPKKH</sequence>
<dbReference type="Proteomes" id="UP000619295">
    <property type="component" value="Unassembled WGS sequence"/>
</dbReference>
<name>A0A927E7R1_9HYPH</name>
<accession>A0A927E7R1</accession>
<dbReference type="AlphaFoldDB" id="A0A927E7R1"/>
<organism evidence="2 3">
    <name type="scientific">Bosea spartocytisi</name>
    <dbReference type="NCBI Taxonomy" id="2773451"/>
    <lineage>
        <taxon>Bacteria</taxon>
        <taxon>Pseudomonadati</taxon>
        <taxon>Pseudomonadota</taxon>
        <taxon>Alphaproteobacteria</taxon>
        <taxon>Hyphomicrobiales</taxon>
        <taxon>Boseaceae</taxon>
        <taxon>Bosea</taxon>
    </lineage>
</organism>